<keyword evidence="12" id="KW-1185">Reference proteome</keyword>
<sequence>MPPVDEQLLSVPPSIFSTMLLRAFFDHETALRGLVDQLNASPWQIRETNMRLGIGFAVMFFYLLIGAAVFVRIEGPAEDRDMETYEEFRANWNKVLMEAGFQEADVDQLFADIRVMALRGIWTEKNVTSEPNWGFGQAFFFAGALISTVGYGRISPRTPEGKFFTIIYCVVGIPLTLALLSALVARLKQISAWLRGKLNARLGHLFHTGQIQMFHLGLVSALLLILVFIIPSYIFTRIEDDWSFLDAFYYCFVSLTTIGLGDYVPGDQPDQPFRALYKVIATVYLLFGLCCMMLFLATLYDVQQLNLSRFFLVKDDGYMDPSGDDEKTTIVNQNHSGPQYVRQLDDESPVQPFETNHYYQASTNPFR</sequence>
<dbReference type="PANTHER" id="PTHR11003:SF249">
    <property type="entry name" value="TWO PORE POTASSIUM CHANNEL PROTEIN SUP-9"/>
    <property type="match status" value="1"/>
</dbReference>
<feature type="transmembrane region" description="Helical" evidence="9">
    <location>
        <begin position="133"/>
        <end position="151"/>
    </location>
</feature>
<feature type="transmembrane region" description="Helical" evidence="9">
    <location>
        <begin position="276"/>
        <end position="300"/>
    </location>
</feature>
<evidence type="ECO:0000313" key="11">
    <source>
        <dbReference type="EMBL" id="VDM43407.1"/>
    </source>
</evidence>
<dbReference type="Pfam" id="PF07885">
    <property type="entry name" value="Ion_trans_2"/>
    <property type="match status" value="2"/>
</dbReference>
<feature type="domain" description="Potassium channel" evidence="10">
    <location>
        <begin position="224"/>
        <end position="301"/>
    </location>
</feature>
<keyword evidence="6 9" id="KW-0472">Membrane</keyword>
<feature type="domain" description="Potassium channel" evidence="10">
    <location>
        <begin position="130"/>
        <end position="187"/>
    </location>
</feature>
<gene>
    <name evidence="11" type="ORF">TCNE_LOCUS12086</name>
</gene>
<dbReference type="AlphaFoldDB" id="A0A183UUB6"/>
<dbReference type="PANTHER" id="PTHR11003">
    <property type="entry name" value="POTASSIUM CHANNEL, SUBFAMILY K"/>
    <property type="match status" value="1"/>
</dbReference>
<feature type="transmembrane region" description="Helical" evidence="9">
    <location>
        <begin position="163"/>
        <end position="185"/>
    </location>
</feature>
<evidence type="ECO:0000256" key="7">
    <source>
        <dbReference type="ARBA" id="ARBA00023303"/>
    </source>
</evidence>
<evidence type="ECO:0000256" key="9">
    <source>
        <dbReference type="SAM" id="Phobius"/>
    </source>
</evidence>
<organism evidence="12 13">
    <name type="scientific">Toxocara canis</name>
    <name type="common">Canine roundworm</name>
    <dbReference type="NCBI Taxonomy" id="6265"/>
    <lineage>
        <taxon>Eukaryota</taxon>
        <taxon>Metazoa</taxon>
        <taxon>Ecdysozoa</taxon>
        <taxon>Nematoda</taxon>
        <taxon>Chromadorea</taxon>
        <taxon>Rhabditida</taxon>
        <taxon>Spirurina</taxon>
        <taxon>Ascaridomorpha</taxon>
        <taxon>Ascaridoidea</taxon>
        <taxon>Toxocaridae</taxon>
        <taxon>Toxocara</taxon>
    </lineage>
</organism>
<comment type="similarity">
    <text evidence="8">Belongs to the two pore domain potassium channel (TC 1.A.1.8) family.</text>
</comment>
<dbReference type="GO" id="GO:0015271">
    <property type="term" value="F:outward rectifier potassium channel activity"/>
    <property type="evidence" value="ECO:0007669"/>
    <property type="project" value="TreeGrafter"/>
</dbReference>
<dbReference type="GO" id="GO:0005886">
    <property type="term" value="C:plasma membrane"/>
    <property type="evidence" value="ECO:0007669"/>
    <property type="project" value="TreeGrafter"/>
</dbReference>
<evidence type="ECO:0000256" key="5">
    <source>
        <dbReference type="ARBA" id="ARBA00023065"/>
    </source>
</evidence>
<evidence type="ECO:0000256" key="6">
    <source>
        <dbReference type="ARBA" id="ARBA00023136"/>
    </source>
</evidence>
<comment type="subcellular location">
    <subcellularLocation>
        <location evidence="1">Membrane</location>
        <topology evidence="1">Multi-pass membrane protein</topology>
    </subcellularLocation>
</comment>
<dbReference type="Proteomes" id="UP000050794">
    <property type="component" value="Unassembled WGS sequence"/>
</dbReference>
<accession>A0A183UUB6</accession>
<dbReference type="PRINTS" id="PR01333">
    <property type="entry name" value="2POREKCHANEL"/>
</dbReference>
<keyword evidence="5 8" id="KW-0406">Ion transport</keyword>
<evidence type="ECO:0000256" key="4">
    <source>
        <dbReference type="ARBA" id="ARBA00022989"/>
    </source>
</evidence>
<evidence type="ECO:0000256" key="2">
    <source>
        <dbReference type="ARBA" id="ARBA00022448"/>
    </source>
</evidence>
<feature type="transmembrane region" description="Helical" evidence="9">
    <location>
        <begin position="213"/>
        <end position="235"/>
    </location>
</feature>
<evidence type="ECO:0000256" key="8">
    <source>
        <dbReference type="RuleBase" id="RU003857"/>
    </source>
</evidence>
<dbReference type="GO" id="GO:0030322">
    <property type="term" value="P:stabilization of membrane potential"/>
    <property type="evidence" value="ECO:0007669"/>
    <property type="project" value="TreeGrafter"/>
</dbReference>
<evidence type="ECO:0000256" key="1">
    <source>
        <dbReference type="ARBA" id="ARBA00004141"/>
    </source>
</evidence>
<dbReference type="EMBL" id="UYWY01021109">
    <property type="protein sequence ID" value="VDM43407.1"/>
    <property type="molecule type" value="Genomic_DNA"/>
</dbReference>
<dbReference type="InterPro" id="IPR005408">
    <property type="entry name" value="2pore_dom_K_chnl_TWIK"/>
</dbReference>
<keyword evidence="4 9" id="KW-1133">Transmembrane helix</keyword>
<reference evidence="13" key="1">
    <citation type="submission" date="2016-06" db="UniProtKB">
        <authorList>
            <consortium name="WormBaseParasite"/>
        </authorList>
    </citation>
    <scope>IDENTIFICATION</scope>
</reference>
<dbReference type="GO" id="GO:0022841">
    <property type="term" value="F:potassium ion leak channel activity"/>
    <property type="evidence" value="ECO:0007669"/>
    <property type="project" value="TreeGrafter"/>
</dbReference>
<evidence type="ECO:0000256" key="3">
    <source>
        <dbReference type="ARBA" id="ARBA00022692"/>
    </source>
</evidence>
<keyword evidence="3 8" id="KW-0812">Transmembrane</keyword>
<keyword evidence="7 8" id="KW-0407">Ion channel</keyword>
<keyword evidence="2 8" id="KW-0813">Transport</keyword>
<feature type="transmembrane region" description="Helical" evidence="9">
    <location>
        <begin position="52"/>
        <end position="73"/>
    </location>
</feature>
<evidence type="ECO:0000313" key="12">
    <source>
        <dbReference type="Proteomes" id="UP000050794"/>
    </source>
</evidence>
<proteinExistence type="inferred from homology"/>
<dbReference type="SUPFAM" id="SSF81324">
    <property type="entry name" value="Voltage-gated potassium channels"/>
    <property type="match status" value="2"/>
</dbReference>
<dbReference type="PRINTS" id="PR01586">
    <property type="entry name" value="TWIKCHANNEL"/>
</dbReference>
<dbReference type="InterPro" id="IPR003280">
    <property type="entry name" value="2pore_dom_K_chnl"/>
</dbReference>
<protein>
    <submittedName>
        <fullName evidence="13">Two pore potassium channel protein sup-9</fullName>
    </submittedName>
</protein>
<evidence type="ECO:0000313" key="13">
    <source>
        <dbReference type="WBParaSite" id="TCNE_0001208601-mRNA-1"/>
    </source>
</evidence>
<evidence type="ECO:0000259" key="10">
    <source>
        <dbReference type="Pfam" id="PF07885"/>
    </source>
</evidence>
<dbReference type="Gene3D" id="1.10.287.70">
    <property type="match status" value="1"/>
</dbReference>
<name>A0A183UUB6_TOXCA</name>
<feature type="transmembrane region" description="Helical" evidence="9">
    <location>
        <begin position="247"/>
        <end position="264"/>
    </location>
</feature>
<dbReference type="InterPro" id="IPR013099">
    <property type="entry name" value="K_chnl_dom"/>
</dbReference>
<dbReference type="WBParaSite" id="TCNE_0001208601-mRNA-1">
    <property type="protein sequence ID" value="TCNE_0001208601-mRNA-1"/>
    <property type="gene ID" value="TCNE_0001208601"/>
</dbReference>
<reference evidence="11 12" key="2">
    <citation type="submission" date="2018-11" db="EMBL/GenBank/DDBJ databases">
        <authorList>
            <consortium name="Pathogen Informatics"/>
        </authorList>
    </citation>
    <scope>NUCLEOTIDE SEQUENCE [LARGE SCALE GENOMIC DNA]</scope>
</reference>